<dbReference type="InterPro" id="IPR027417">
    <property type="entry name" value="P-loop_NTPase"/>
</dbReference>
<dbReference type="PANTHER" id="PTHR33377:SF25">
    <property type="entry name" value="OS10G0131500 PROTEIN"/>
    <property type="match status" value="1"/>
</dbReference>
<dbReference type="AlphaFoldDB" id="A0AAQ3WCZ3"/>
<accession>A0AAQ3WCZ3</accession>
<proteinExistence type="predicted"/>
<dbReference type="SUPFAM" id="SSF52540">
    <property type="entry name" value="P-loop containing nucleoside triphosphate hydrolases"/>
    <property type="match status" value="1"/>
</dbReference>
<dbReference type="EMBL" id="CP144746">
    <property type="protein sequence ID" value="WVZ57972.1"/>
    <property type="molecule type" value="Genomic_DNA"/>
</dbReference>
<keyword evidence="2" id="KW-1185">Reference proteome</keyword>
<gene>
    <name evidence="1" type="ORF">U9M48_008295</name>
</gene>
<name>A0AAQ3WCZ3_PASNO</name>
<dbReference type="Proteomes" id="UP001341281">
    <property type="component" value="Chromosome 02"/>
</dbReference>
<protein>
    <recommendedName>
        <fullName evidence="3">Rx N-terminal domain-containing protein</fullName>
    </recommendedName>
</protein>
<dbReference type="PANTHER" id="PTHR33377">
    <property type="entry name" value="OS10G0134700 PROTEIN-RELATED"/>
    <property type="match status" value="1"/>
</dbReference>
<sequence>MEAAISVIATEIFSRMISFLTKKCKDKTSVDEKLERLQQLLLRIHAVVDEADVRYITNPSMGMVEDLEDVIANMSEFVVLLRGMDRYRRPYDTYLYTDNFMFGRHAEKQHIINILLQDPAGKHGAPMVLPVIGGCRVGNIWSIHPETFRNDRTLVVIEFDTDVDDDDWVKFYSTVRCRAVEGSKVIIISRIKNLARFGTVNAVFLNSLRHEEYIYLFKRLAFGSIDEKDYPQLASVANEIAVVLGGSLITANVVADLLRRNHDVQFWLRILRRFKGMVDNNLSMYGKHPKDMLENERSIDITTFINASCPSSLRLMPPRVERVNSPNQKLDYVPFGELITGSIAVTSDQFVLAAWESRLPPYTKLVADVHIAEAKHESSISTRKRRSII</sequence>
<evidence type="ECO:0008006" key="3">
    <source>
        <dbReference type="Google" id="ProtNLM"/>
    </source>
</evidence>
<evidence type="ECO:0000313" key="1">
    <source>
        <dbReference type="EMBL" id="WVZ57972.1"/>
    </source>
</evidence>
<evidence type="ECO:0000313" key="2">
    <source>
        <dbReference type="Proteomes" id="UP001341281"/>
    </source>
</evidence>
<organism evidence="1 2">
    <name type="scientific">Paspalum notatum var. saurae</name>
    <dbReference type="NCBI Taxonomy" id="547442"/>
    <lineage>
        <taxon>Eukaryota</taxon>
        <taxon>Viridiplantae</taxon>
        <taxon>Streptophyta</taxon>
        <taxon>Embryophyta</taxon>
        <taxon>Tracheophyta</taxon>
        <taxon>Spermatophyta</taxon>
        <taxon>Magnoliopsida</taxon>
        <taxon>Liliopsida</taxon>
        <taxon>Poales</taxon>
        <taxon>Poaceae</taxon>
        <taxon>PACMAD clade</taxon>
        <taxon>Panicoideae</taxon>
        <taxon>Andropogonodae</taxon>
        <taxon>Paspaleae</taxon>
        <taxon>Paspalinae</taxon>
        <taxon>Paspalum</taxon>
    </lineage>
</organism>
<reference evidence="1 2" key="1">
    <citation type="submission" date="2024-02" db="EMBL/GenBank/DDBJ databases">
        <title>High-quality chromosome-scale genome assembly of Pensacola bahiagrass (Paspalum notatum Flugge var. saurae).</title>
        <authorList>
            <person name="Vega J.M."/>
            <person name="Podio M."/>
            <person name="Orjuela J."/>
            <person name="Siena L.A."/>
            <person name="Pessino S.C."/>
            <person name="Combes M.C."/>
            <person name="Mariac C."/>
            <person name="Albertini E."/>
            <person name="Pupilli F."/>
            <person name="Ortiz J.P.A."/>
            <person name="Leblanc O."/>
        </authorList>
    </citation>
    <scope>NUCLEOTIDE SEQUENCE [LARGE SCALE GENOMIC DNA]</scope>
    <source>
        <strain evidence="1">R1</strain>
        <tissue evidence="1">Leaf</tissue>
    </source>
</reference>